<feature type="compositionally biased region" description="Gly residues" evidence="3">
    <location>
        <begin position="251"/>
        <end position="274"/>
    </location>
</feature>
<dbReference type="PROSITE" id="PS50102">
    <property type="entry name" value="RRM"/>
    <property type="match status" value="1"/>
</dbReference>
<dbReference type="InterPro" id="IPR000504">
    <property type="entry name" value="RRM_dom"/>
</dbReference>
<dbReference type="Pfam" id="PF13865">
    <property type="entry name" value="FoP_duplication"/>
    <property type="match status" value="1"/>
</dbReference>
<evidence type="ECO:0000256" key="2">
    <source>
        <dbReference type="PROSITE-ProRule" id="PRU00176"/>
    </source>
</evidence>
<name>A0AA87ZBK1_FICCA</name>
<dbReference type="CDD" id="cd12680">
    <property type="entry name" value="RRM_THOC4"/>
    <property type="match status" value="1"/>
</dbReference>
<feature type="region of interest" description="Disordered" evidence="3">
    <location>
        <begin position="243"/>
        <end position="316"/>
    </location>
</feature>
<evidence type="ECO:0000256" key="3">
    <source>
        <dbReference type="SAM" id="MobiDB-lite"/>
    </source>
</evidence>
<feature type="compositionally biased region" description="Gly residues" evidence="3">
    <location>
        <begin position="37"/>
        <end position="50"/>
    </location>
</feature>
<keyword evidence="6" id="KW-1185">Reference proteome</keyword>
<dbReference type="PANTHER" id="PTHR19965:SF33">
    <property type="entry name" value="THO COMPLEX SUBUNIT 4D"/>
    <property type="match status" value="1"/>
</dbReference>
<protein>
    <recommendedName>
        <fullName evidence="4">RRM domain-containing protein</fullName>
    </recommendedName>
</protein>
<dbReference type="Proteomes" id="UP001187192">
    <property type="component" value="Unassembled WGS sequence"/>
</dbReference>
<dbReference type="Gene3D" id="3.30.70.330">
    <property type="match status" value="1"/>
</dbReference>
<dbReference type="SUPFAM" id="SSF54928">
    <property type="entry name" value="RNA-binding domain, RBD"/>
    <property type="match status" value="1"/>
</dbReference>
<dbReference type="InterPro" id="IPR012677">
    <property type="entry name" value="Nucleotide-bd_a/b_plait_sf"/>
</dbReference>
<reference evidence="5" key="1">
    <citation type="submission" date="2023-07" db="EMBL/GenBank/DDBJ databases">
        <title>draft genome sequence of fig (Ficus carica).</title>
        <authorList>
            <person name="Takahashi T."/>
            <person name="Nishimura K."/>
        </authorList>
    </citation>
    <scope>NUCLEOTIDE SEQUENCE</scope>
</reference>
<dbReference type="InterPro" id="IPR035979">
    <property type="entry name" value="RBD_domain_sf"/>
</dbReference>
<dbReference type="AlphaFoldDB" id="A0AA87ZBK1"/>
<gene>
    <name evidence="5" type="ORF">TIFTF001_002066</name>
</gene>
<evidence type="ECO:0000313" key="6">
    <source>
        <dbReference type="Proteomes" id="UP001187192"/>
    </source>
</evidence>
<proteinExistence type="predicted"/>
<dbReference type="InterPro" id="IPR051229">
    <property type="entry name" value="ALYREF_mRNA_export"/>
</dbReference>
<dbReference type="EMBL" id="BTGU01000002">
    <property type="protein sequence ID" value="GMN28470.1"/>
    <property type="molecule type" value="Genomic_DNA"/>
</dbReference>
<evidence type="ECO:0000256" key="1">
    <source>
        <dbReference type="ARBA" id="ARBA00022884"/>
    </source>
</evidence>
<dbReference type="PANTHER" id="PTHR19965">
    <property type="entry name" value="RNA AND EXPORT FACTOR BINDING PROTEIN"/>
    <property type="match status" value="1"/>
</dbReference>
<feature type="region of interest" description="Disordered" evidence="3">
    <location>
        <begin position="1"/>
        <end position="50"/>
    </location>
</feature>
<sequence length="316" mass="33313">MSTPLDMSLDEVIKSSRGNGNRERVRERGRTRRGRGRGPGPRGSFSGGGRMTGLARWGPLSVHAQPSPYAIAKASTKLTKNFPWRHDLFEDSIRAAGIAGIEIGTKLYVSNLDYGVTNEDIRELFSEIGGLKRYAVHYDKTGRPSGSAEVVYTRRSDAFAALKRYNNVLLDGKPMKLEVVGTNAEVPISARVNVAGVNGRKKRTVVMTSGPGRVGGPAVVNRGSGNRDSFCLLFASVIGFSGQRGRAGPRNGRGGPRSGGGSGGGGGGGGGGGRGRGRGRGRTGSGGRGKKKPVEKSADELDKELDNYHAEAMQTS</sequence>
<dbReference type="Pfam" id="PF00076">
    <property type="entry name" value="RRM_1"/>
    <property type="match status" value="1"/>
</dbReference>
<evidence type="ECO:0000313" key="5">
    <source>
        <dbReference type="EMBL" id="GMN28470.1"/>
    </source>
</evidence>
<dbReference type="GO" id="GO:0003729">
    <property type="term" value="F:mRNA binding"/>
    <property type="evidence" value="ECO:0007669"/>
    <property type="project" value="TreeGrafter"/>
</dbReference>
<evidence type="ECO:0000259" key="4">
    <source>
        <dbReference type="PROSITE" id="PS50102"/>
    </source>
</evidence>
<dbReference type="GO" id="GO:0006406">
    <property type="term" value="P:mRNA export from nucleus"/>
    <property type="evidence" value="ECO:0007669"/>
    <property type="project" value="TreeGrafter"/>
</dbReference>
<organism evidence="5 6">
    <name type="scientific">Ficus carica</name>
    <name type="common">Common fig</name>
    <dbReference type="NCBI Taxonomy" id="3494"/>
    <lineage>
        <taxon>Eukaryota</taxon>
        <taxon>Viridiplantae</taxon>
        <taxon>Streptophyta</taxon>
        <taxon>Embryophyta</taxon>
        <taxon>Tracheophyta</taxon>
        <taxon>Spermatophyta</taxon>
        <taxon>Magnoliopsida</taxon>
        <taxon>eudicotyledons</taxon>
        <taxon>Gunneridae</taxon>
        <taxon>Pentapetalae</taxon>
        <taxon>rosids</taxon>
        <taxon>fabids</taxon>
        <taxon>Rosales</taxon>
        <taxon>Moraceae</taxon>
        <taxon>Ficeae</taxon>
        <taxon>Ficus</taxon>
    </lineage>
</organism>
<dbReference type="SMART" id="SM01218">
    <property type="entry name" value="FoP_duplication"/>
    <property type="match status" value="1"/>
</dbReference>
<accession>A0AA87ZBK1</accession>
<dbReference type="SMART" id="SM00360">
    <property type="entry name" value="RRM"/>
    <property type="match status" value="1"/>
</dbReference>
<dbReference type="InterPro" id="IPR025715">
    <property type="entry name" value="FoP_C"/>
</dbReference>
<keyword evidence="1 2" id="KW-0694">RNA-binding</keyword>
<feature type="compositionally biased region" description="Basic and acidic residues" evidence="3">
    <location>
        <begin position="292"/>
        <end position="309"/>
    </location>
</feature>
<dbReference type="GO" id="GO:0005634">
    <property type="term" value="C:nucleus"/>
    <property type="evidence" value="ECO:0007669"/>
    <property type="project" value="TreeGrafter"/>
</dbReference>
<comment type="caution">
    <text evidence="5">The sequence shown here is derived from an EMBL/GenBank/DDBJ whole genome shotgun (WGS) entry which is preliminary data.</text>
</comment>
<feature type="domain" description="RRM" evidence="4">
    <location>
        <begin position="105"/>
        <end position="182"/>
    </location>
</feature>